<proteinExistence type="predicted"/>
<comment type="caution">
    <text evidence="2">The sequence shown here is derived from an EMBL/GenBank/DDBJ whole genome shotgun (WGS) entry which is preliminary data.</text>
</comment>
<organism evidence="2 3">
    <name type="scientific">Tribonema minus</name>
    <dbReference type="NCBI Taxonomy" id="303371"/>
    <lineage>
        <taxon>Eukaryota</taxon>
        <taxon>Sar</taxon>
        <taxon>Stramenopiles</taxon>
        <taxon>Ochrophyta</taxon>
        <taxon>PX clade</taxon>
        <taxon>Xanthophyceae</taxon>
        <taxon>Tribonematales</taxon>
        <taxon>Tribonemataceae</taxon>
        <taxon>Tribonema</taxon>
    </lineage>
</organism>
<protein>
    <recommendedName>
        <fullName evidence="4">Apoptosis regulatory protein Siva</fullName>
    </recommendedName>
</protein>
<dbReference type="EMBL" id="JAFCMP010000301">
    <property type="protein sequence ID" value="KAG5181708.1"/>
    <property type="molecule type" value="Genomic_DNA"/>
</dbReference>
<dbReference type="Pfam" id="PF05458">
    <property type="entry name" value="Siva"/>
    <property type="match status" value="1"/>
</dbReference>
<keyword evidence="3" id="KW-1185">Reference proteome</keyword>
<feature type="region of interest" description="Disordered" evidence="1">
    <location>
        <begin position="74"/>
        <end position="121"/>
    </location>
</feature>
<dbReference type="InterPro" id="IPR022773">
    <property type="entry name" value="Siva"/>
</dbReference>
<evidence type="ECO:0000256" key="1">
    <source>
        <dbReference type="SAM" id="MobiDB-lite"/>
    </source>
</evidence>
<name>A0A835YW00_9STRA</name>
<sequence length="297" mass="31234">MFTAVANNSLKRRQLEWPDDESINCIGRNIGTESAKLPADGTPTGKRPKIFAEPTPPSASAAFACDAACTPPFKPLYLPPSNHQAALEHQQTWREQQQEGREPQQQEPQQQERGQHPPAAAAPSFWQQHFVRSGHKAAYQLPPAPAAAHPVPALASRKAQPTLDTMFGRPAATAHSAAAAPAAIAAPAAAAPPPPPQQCHACLTPSAADAAAGIGAARAGHLCAFCERATCGRCMRGCDACGAHLCLLCILADYSQCWDRLVCPACMDVAVSHVIVCILADKLVCSACVDVAGEFIS</sequence>
<feature type="region of interest" description="Disordered" evidence="1">
    <location>
        <begin position="30"/>
        <end position="60"/>
    </location>
</feature>
<dbReference type="Proteomes" id="UP000664859">
    <property type="component" value="Unassembled WGS sequence"/>
</dbReference>
<feature type="compositionally biased region" description="Polar residues" evidence="1">
    <location>
        <begin position="81"/>
        <end position="94"/>
    </location>
</feature>
<evidence type="ECO:0000313" key="2">
    <source>
        <dbReference type="EMBL" id="KAG5181708.1"/>
    </source>
</evidence>
<reference evidence="2" key="1">
    <citation type="submission" date="2021-02" db="EMBL/GenBank/DDBJ databases">
        <title>First Annotated Genome of the Yellow-green Alga Tribonema minus.</title>
        <authorList>
            <person name="Mahan K.M."/>
        </authorList>
    </citation>
    <scope>NUCLEOTIDE SEQUENCE</scope>
    <source>
        <strain evidence="2">UTEX B ZZ1240</strain>
    </source>
</reference>
<dbReference type="AlphaFoldDB" id="A0A835YW00"/>
<evidence type="ECO:0000313" key="3">
    <source>
        <dbReference type="Proteomes" id="UP000664859"/>
    </source>
</evidence>
<dbReference type="OrthoDB" id="60860at2759"/>
<accession>A0A835YW00</accession>
<gene>
    <name evidence="2" type="ORF">JKP88DRAFT_278690</name>
</gene>
<evidence type="ECO:0008006" key="4">
    <source>
        <dbReference type="Google" id="ProtNLM"/>
    </source>
</evidence>